<feature type="compositionally biased region" description="Low complexity" evidence="1">
    <location>
        <begin position="427"/>
        <end position="436"/>
    </location>
</feature>
<organism evidence="3 4">
    <name type="scientific">Plasmodium falciparum MaliPS096_E11</name>
    <dbReference type="NCBI Taxonomy" id="1036727"/>
    <lineage>
        <taxon>Eukaryota</taxon>
        <taxon>Sar</taxon>
        <taxon>Alveolata</taxon>
        <taxon>Apicomplexa</taxon>
        <taxon>Aconoidasida</taxon>
        <taxon>Haemosporida</taxon>
        <taxon>Plasmodiidae</taxon>
        <taxon>Plasmodium</taxon>
        <taxon>Plasmodium (Laverania)</taxon>
    </lineage>
</organism>
<name>A0A024WU50_PLAFA</name>
<evidence type="ECO:0000313" key="3">
    <source>
        <dbReference type="EMBL" id="ETW50473.1"/>
    </source>
</evidence>
<keyword evidence="2" id="KW-1133">Transmembrane helix</keyword>
<accession>A0A024WU50</accession>
<dbReference type="OrthoDB" id="372550at2759"/>
<dbReference type="EMBL" id="KI925520">
    <property type="protein sequence ID" value="ETW50473.1"/>
    <property type="molecule type" value="Genomic_DNA"/>
</dbReference>
<sequence length="1429" mass="173179">MNIIHNYVIVEEDFKLPNEYHYNAITCIKYLIKKNGKHIYIFIGDIDGVLSYVLLKNGSYTSTQLKKKIRKNKQIYNKLLVDKINGPISDIEICSDFILVTCEKNNILIKLDDILLYNKNEEIYYKCIGKKKENKNYKSIFLKCKRNIKSPMILSLRKNGRIWISKEDKVLNTLVFYYSFFYFFYIFFFNKKLYMNNYLYEYYKNYFLSNSYFVQFLDNIINQFSNFTFPSKPNLNMFYKINKKYFVLFEQFITYPFFKKINERIDNSTDPTTDDRSKIKDMLTKDINNIKEYLKNKLNEEINNNSKKNNNNSNNSNNNNNNNEEMIVCINYIYECLNEADQLLNNFLGKKLFLFNIKSIQIQDILDLNVTFLSHMKLQNVDNKDKNGINNNTSNCTSIHMNNHICYNSLGDDNNVMENHQNEDNNNHNNKNNHNNNEQLEDIMFTFQSTDKQNENINVSNNDNNMEETKNNEIHYKKVNSKNILYERYFKEDKIVDSFILKNKLYLLYFNKNLRDDIYVAYNMNNGHNVCTSFSGMNRSSTEKKKNKIIISKDKQFSSSSNILNCNYKISPFYFCEIHFEENSGLLKYLGCNIEKSLNVKRNEFYFFYFYILMFHNYIDEKKKEENYEDNFFDIIENKMNIINIPMYIKDIIQGKYSNDMNNMNDIEFINNKNKLNHILDMTQMDNILRKNIEALKMNIRNLLLYSTNEIYTCLLTDKNYIFSNYFLYPSYYHNVKEFQYLHFHIKKIKKLYNKMKIIMTRYKYIYHEILTFFVFSNDNENCVIPAHLDLIKKNKKDKENEHNNRIISKYLHILQNDDQFLYKVLYYFNLFIYLEINITTYNMRNNTCLTNFPVLYVERDHVVNDNIRELGKSRNCEKDKQKDKQKERKIKNEQTNIPSDLQNYFQYHDRINLTSFNNTEHSIKYKGDVGKYFIKMDKKKLQLKKSKKSCIKYTILYSSPFYYIPEELLFFHMNKFINTNPIHINKHLCTLQILLYIFKMNGNKTLFRKRFKKWKHFKNKYIYNNEQYKILCNKKSTCVLHDEKKKNKYIFLENYELTNINKCVININNDINNVIHPNISYYDKYRYNKIDFLKYIYIYDNIRNIYNNKYYDNIKKNNNISIVDFLNCSKQVYYYHQVIDGVYVVHINNYKQQIYESFLIYKYLLDRSSFYNNLSHFSSDQRFNASNYIMKSLTFIKENKMKEMNNNIYIKEPHLNEPNIMSMEDIKYYEKLNKQIINDNILLLDIFLSTYHNIYNNSKMELKNAIKKFSTFNTLGEYINYIQQNENLTYDNIYNFVKERNKKNLFLYIYKNGHITNHYDQSNFYHLSLSYNNSFYYKHNDNMNLIDLISYNNNVDNNICLKNYEQNKTSSFFFKEYKQEYMNVPNKRKQNKIKISMIGTSLVEKKKKKKKKKKKNIYGLILIKIIKY</sequence>
<protein>
    <submittedName>
        <fullName evidence="3">Uncharacterized protein</fullName>
    </submittedName>
</protein>
<reference evidence="3 4" key="2">
    <citation type="submission" date="2013-02" db="EMBL/GenBank/DDBJ databases">
        <title>The Genome Sequence of Plasmodium falciparum MaliPS096_E11.</title>
        <authorList>
            <consortium name="The Broad Institute Genome Sequencing Platform"/>
            <consortium name="The Broad Institute Genome Sequencing Center for Infectious Disease"/>
            <person name="Neafsey D."/>
            <person name="Cheeseman I."/>
            <person name="Volkman S."/>
            <person name="Adams J."/>
            <person name="Walker B."/>
            <person name="Young S.K."/>
            <person name="Zeng Q."/>
            <person name="Gargeya S."/>
            <person name="Fitzgerald M."/>
            <person name="Haas B."/>
            <person name="Abouelleil A."/>
            <person name="Alvarado L."/>
            <person name="Arachchi H.M."/>
            <person name="Berlin A.M."/>
            <person name="Chapman S.B."/>
            <person name="Dewar J."/>
            <person name="Goldberg J."/>
            <person name="Griggs A."/>
            <person name="Gujja S."/>
            <person name="Hansen M."/>
            <person name="Howarth C."/>
            <person name="Imamovic A."/>
            <person name="Larimer J."/>
            <person name="McCowan C."/>
            <person name="Murphy C."/>
            <person name="Neiman D."/>
            <person name="Pearson M."/>
            <person name="Priest M."/>
            <person name="Roberts A."/>
            <person name="Saif S."/>
            <person name="Shea T."/>
            <person name="Sisk P."/>
            <person name="Sykes S."/>
            <person name="Wortman J."/>
            <person name="Nusbaum C."/>
            <person name="Birren B."/>
        </authorList>
    </citation>
    <scope>NUCLEOTIDE SEQUENCE [LARGE SCALE GENOMIC DNA]</scope>
    <source>
        <strain evidence="3 4">MaliPS096_E11</strain>
    </source>
</reference>
<dbReference type="Proteomes" id="UP000030699">
    <property type="component" value="Unassembled WGS sequence"/>
</dbReference>
<evidence type="ECO:0000256" key="1">
    <source>
        <dbReference type="SAM" id="MobiDB-lite"/>
    </source>
</evidence>
<keyword evidence="2" id="KW-0812">Transmembrane</keyword>
<reference evidence="3 4" key="1">
    <citation type="submission" date="2013-02" db="EMBL/GenBank/DDBJ databases">
        <title>The Genome Annotation of Plasmodium falciparum MaliPS096_E11.</title>
        <authorList>
            <consortium name="The Broad Institute Genome Sequencing Platform"/>
            <consortium name="The Broad Institute Genome Sequencing Center for Infectious Disease"/>
            <person name="Neafsey D."/>
            <person name="Hoffman S."/>
            <person name="Volkman S."/>
            <person name="Rosenthal P."/>
            <person name="Walker B."/>
            <person name="Young S.K."/>
            <person name="Zeng Q."/>
            <person name="Gargeya S."/>
            <person name="Fitzgerald M."/>
            <person name="Haas B."/>
            <person name="Abouelleil A."/>
            <person name="Allen A.W."/>
            <person name="Alvarado L."/>
            <person name="Arachchi H.M."/>
            <person name="Berlin A.M."/>
            <person name="Chapman S.B."/>
            <person name="Gainer-Dewar J."/>
            <person name="Goldberg J."/>
            <person name="Griggs A."/>
            <person name="Gujja S."/>
            <person name="Hansen M."/>
            <person name="Howarth C."/>
            <person name="Imamovic A."/>
            <person name="Ireland A."/>
            <person name="Larimer J."/>
            <person name="McCowan C."/>
            <person name="Murphy C."/>
            <person name="Pearson M."/>
            <person name="Poon T.W."/>
            <person name="Priest M."/>
            <person name="Roberts A."/>
            <person name="Saif S."/>
            <person name="Shea T."/>
            <person name="Sisk P."/>
            <person name="Sykes S."/>
            <person name="Wortman J."/>
            <person name="Nusbaum C."/>
            <person name="Birren B."/>
        </authorList>
    </citation>
    <scope>NUCLEOTIDE SEQUENCE [LARGE SCALE GENOMIC DNA]</scope>
    <source>
        <strain evidence="3 4">MaliPS096_E11</strain>
    </source>
</reference>
<proteinExistence type="predicted"/>
<feature type="transmembrane region" description="Helical" evidence="2">
    <location>
        <begin position="170"/>
        <end position="189"/>
    </location>
</feature>
<feature type="region of interest" description="Disordered" evidence="1">
    <location>
        <begin position="416"/>
        <end position="436"/>
    </location>
</feature>
<feature type="region of interest" description="Disordered" evidence="1">
    <location>
        <begin position="302"/>
        <end position="321"/>
    </location>
</feature>
<evidence type="ECO:0000256" key="2">
    <source>
        <dbReference type="SAM" id="Phobius"/>
    </source>
</evidence>
<gene>
    <name evidence="3" type="ORF">PFMALIP_01489</name>
</gene>
<evidence type="ECO:0000313" key="4">
    <source>
        <dbReference type="Proteomes" id="UP000030699"/>
    </source>
</evidence>
<keyword evidence="2" id="KW-0472">Membrane</keyword>